<feature type="compositionally biased region" description="Basic residues" evidence="1">
    <location>
        <begin position="29"/>
        <end position="40"/>
    </location>
</feature>
<evidence type="ECO:0000313" key="3">
    <source>
        <dbReference type="Proteomes" id="UP000054166"/>
    </source>
</evidence>
<dbReference type="EMBL" id="KN833124">
    <property type="protein sequence ID" value="KIM72536.1"/>
    <property type="molecule type" value="Genomic_DNA"/>
</dbReference>
<keyword evidence="3" id="KW-1185">Reference proteome</keyword>
<feature type="region of interest" description="Disordered" evidence="1">
    <location>
        <begin position="18"/>
        <end position="45"/>
    </location>
</feature>
<evidence type="ECO:0000313" key="2">
    <source>
        <dbReference type="EMBL" id="KIM72536.1"/>
    </source>
</evidence>
<feature type="region of interest" description="Disordered" evidence="1">
    <location>
        <begin position="65"/>
        <end position="119"/>
    </location>
</feature>
<feature type="compositionally biased region" description="Polar residues" evidence="1">
    <location>
        <begin position="100"/>
        <end position="119"/>
    </location>
</feature>
<evidence type="ECO:0000256" key="1">
    <source>
        <dbReference type="SAM" id="MobiDB-lite"/>
    </source>
</evidence>
<reference evidence="2 3" key="1">
    <citation type="submission" date="2014-04" db="EMBL/GenBank/DDBJ databases">
        <authorList>
            <consortium name="DOE Joint Genome Institute"/>
            <person name="Kuo A."/>
            <person name="Tarkka M."/>
            <person name="Buscot F."/>
            <person name="Kohler A."/>
            <person name="Nagy L.G."/>
            <person name="Floudas D."/>
            <person name="Copeland A."/>
            <person name="Barry K.W."/>
            <person name="Cichocki N."/>
            <person name="Veneault-Fourrey C."/>
            <person name="LaButti K."/>
            <person name="Lindquist E.A."/>
            <person name="Lipzen A."/>
            <person name="Lundell T."/>
            <person name="Morin E."/>
            <person name="Murat C."/>
            <person name="Sun H."/>
            <person name="Tunlid A."/>
            <person name="Henrissat B."/>
            <person name="Grigoriev I.V."/>
            <person name="Hibbett D.S."/>
            <person name="Martin F."/>
            <person name="Nordberg H.P."/>
            <person name="Cantor M.N."/>
            <person name="Hua S.X."/>
        </authorList>
    </citation>
    <scope>NUCLEOTIDE SEQUENCE [LARGE SCALE GENOMIC DNA]</scope>
    <source>
        <strain evidence="2 3">F 1598</strain>
    </source>
</reference>
<sequence length="183" mass="20027">MAARFRVFEPKPALRLTLHERTTPPPPPHRTHHYTTHTHRPPSSFHTACLKSSLNGSVSGFDPNLLPASRFPKPPLSPRVCEHNAPSPPPPHPHHPITFSHRSPSQFPTAHPKSSPSGSTLNFWPSGPSPASRLQTQCPAITTTSLALLHHLPPPLSTPISDGAREIKPQWLGFGFGFLPLIN</sequence>
<reference evidence="3" key="2">
    <citation type="submission" date="2015-01" db="EMBL/GenBank/DDBJ databases">
        <title>Evolutionary Origins and Diversification of the Mycorrhizal Mutualists.</title>
        <authorList>
            <consortium name="DOE Joint Genome Institute"/>
            <consortium name="Mycorrhizal Genomics Consortium"/>
            <person name="Kohler A."/>
            <person name="Kuo A."/>
            <person name="Nagy L.G."/>
            <person name="Floudas D."/>
            <person name="Copeland A."/>
            <person name="Barry K.W."/>
            <person name="Cichocki N."/>
            <person name="Veneault-Fourrey C."/>
            <person name="LaButti K."/>
            <person name="Lindquist E.A."/>
            <person name="Lipzen A."/>
            <person name="Lundell T."/>
            <person name="Morin E."/>
            <person name="Murat C."/>
            <person name="Riley R."/>
            <person name="Ohm R."/>
            <person name="Sun H."/>
            <person name="Tunlid A."/>
            <person name="Henrissat B."/>
            <person name="Grigoriev I.V."/>
            <person name="Hibbett D.S."/>
            <person name="Martin F."/>
        </authorList>
    </citation>
    <scope>NUCLEOTIDE SEQUENCE [LARGE SCALE GENOMIC DNA]</scope>
    <source>
        <strain evidence="3">F 1598</strain>
    </source>
</reference>
<name>A0A0C3EXP9_PILCF</name>
<accession>A0A0C3EXP9</accession>
<proteinExistence type="predicted"/>
<gene>
    <name evidence="2" type="ORF">PILCRDRAFT_16049</name>
</gene>
<dbReference type="HOGENOM" id="CLU_1475700_0_0_1"/>
<dbReference type="InParanoid" id="A0A0C3EXP9"/>
<organism evidence="2 3">
    <name type="scientific">Piloderma croceum (strain F 1598)</name>
    <dbReference type="NCBI Taxonomy" id="765440"/>
    <lineage>
        <taxon>Eukaryota</taxon>
        <taxon>Fungi</taxon>
        <taxon>Dikarya</taxon>
        <taxon>Basidiomycota</taxon>
        <taxon>Agaricomycotina</taxon>
        <taxon>Agaricomycetes</taxon>
        <taxon>Agaricomycetidae</taxon>
        <taxon>Atheliales</taxon>
        <taxon>Atheliaceae</taxon>
        <taxon>Piloderma</taxon>
    </lineage>
</organism>
<protein>
    <submittedName>
        <fullName evidence="2">Uncharacterized protein</fullName>
    </submittedName>
</protein>
<dbReference type="AlphaFoldDB" id="A0A0C3EXP9"/>
<dbReference type="Proteomes" id="UP000054166">
    <property type="component" value="Unassembled WGS sequence"/>
</dbReference>